<dbReference type="InterPro" id="IPR001737">
    <property type="entry name" value="KsgA/Erm"/>
</dbReference>
<dbReference type="GO" id="GO:0000179">
    <property type="term" value="F:rRNA (adenine-N6,N6-)-dimethyltransferase activity"/>
    <property type="evidence" value="ECO:0007669"/>
    <property type="project" value="UniProtKB-UniRule"/>
</dbReference>
<keyword evidence="5 9" id="KW-0949">S-adenosyl-L-methionine</keyword>
<accession>A0AAN4UBK6</accession>
<evidence type="ECO:0000256" key="6">
    <source>
        <dbReference type="ARBA" id="ARBA00022884"/>
    </source>
</evidence>
<protein>
    <recommendedName>
        <fullName evidence="2">rRNA adenine N-6-methyltransferase</fullName>
        <ecNumber evidence="1">2.1.1.184</ecNumber>
    </recommendedName>
    <alternativeName>
        <fullName evidence="7">Macrolide-lincosamide-streptogramin B resistance protein</fullName>
    </alternativeName>
</protein>
<feature type="binding site" evidence="9">
    <location>
        <position position="14"/>
    </location>
    <ligand>
        <name>S-adenosyl-L-methionine</name>
        <dbReference type="ChEBI" id="CHEBI:59789"/>
    </ligand>
</feature>
<feature type="binding site" evidence="9">
    <location>
        <position position="85"/>
    </location>
    <ligand>
        <name>S-adenosyl-L-methionine</name>
        <dbReference type="ChEBI" id="CHEBI:59789"/>
    </ligand>
</feature>
<evidence type="ECO:0000256" key="7">
    <source>
        <dbReference type="ARBA" id="ARBA00029941"/>
    </source>
</evidence>
<dbReference type="InterPro" id="IPR020598">
    <property type="entry name" value="rRNA_Ade_methylase_Trfase_N"/>
</dbReference>
<evidence type="ECO:0000313" key="11">
    <source>
        <dbReference type="EMBL" id="GEQ49377.1"/>
    </source>
</evidence>
<dbReference type="KEGG" id="tkr:C7K43_00275"/>
<dbReference type="InterPro" id="IPR029063">
    <property type="entry name" value="SAM-dependent_MTases_sf"/>
</dbReference>
<dbReference type="Proteomes" id="UP000886607">
    <property type="component" value="Unassembled WGS sequence"/>
</dbReference>
<gene>
    <name evidence="11" type="ORF">TK11N_12290</name>
    <name evidence="12" type="ORF">TK2N_13050</name>
</gene>
<dbReference type="InterPro" id="IPR020596">
    <property type="entry name" value="rRNA_Ade_Mease_Trfase_CS"/>
</dbReference>
<organism evidence="12 13">
    <name type="scientific">Tetragenococcus koreensis</name>
    <dbReference type="NCBI Taxonomy" id="290335"/>
    <lineage>
        <taxon>Bacteria</taxon>
        <taxon>Bacillati</taxon>
        <taxon>Bacillota</taxon>
        <taxon>Bacilli</taxon>
        <taxon>Lactobacillales</taxon>
        <taxon>Enterococcaceae</taxon>
        <taxon>Tetragenococcus</taxon>
    </lineage>
</organism>
<dbReference type="AlphaFoldDB" id="A0AAN4UBK6"/>
<keyword evidence="3 9" id="KW-0489">Methyltransferase</keyword>
<dbReference type="PROSITE" id="PS01131">
    <property type="entry name" value="RRNA_A_DIMETH"/>
    <property type="match status" value="1"/>
</dbReference>
<proteinExistence type="inferred from homology"/>
<dbReference type="Proteomes" id="UP000886597">
    <property type="component" value="Unassembled WGS sequence"/>
</dbReference>
<keyword evidence="6 9" id="KW-0694">RNA-binding</keyword>
<reference evidence="12" key="1">
    <citation type="submission" date="2019-08" db="EMBL/GenBank/DDBJ databases">
        <authorList>
            <person name="Ishikawa M."/>
            <person name="Suzuki T."/>
            <person name="Matsutani M."/>
        </authorList>
    </citation>
    <scope>NUCLEOTIDE SEQUENCE</scope>
    <source>
        <strain evidence="12">7C1</strain>
        <strain evidence="11">8C4</strain>
    </source>
</reference>
<dbReference type="GO" id="GO:0005829">
    <property type="term" value="C:cytosol"/>
    <property type="evidence" value="ECO:0007669"/>
    <property type="project" value="TreeGrafter"/>
</dbReference>
<dbReference type="InterPro" id="IPR023165">
    <property type="entry name" value="rRNA_Ade_diMease-like_C"/>
</dbReference>
<dbReference type="Gene3D" id="3.40.50.150">
    <property type="entry name" value="Vaccinia Virus protein VP39"/>
    <property type="match status" value="1"/>
</dbReference>
<dbReference type="Gene3D" id="1.10.8.100">
    <property type="entry name" value="Ribosomal RNA adenine dimethylase-like, domain 2"/>
    <property type="match status" value="1"/>
</dbReference>
<dbReference type="PANTHER" id="PTHR11727">
    <property type="entry name" value="DIMETHYLADENOSINE TRANSFERASE"/>
    <property type="match status" value="1"/>
</dbReference>
<dbReference type="PROSITE" id="PS51689">
    <property type="entry name" value="SAM_RNA_A_N6_MT"/>
    <property type="match status" value="1"/>
</dbReference>
<dbReference type="SUPFAM" id="SSF53335">
    <property type="entry name" value="S-adenosyl-L-methionine-dependent methyltransferases"/>
    <property type="match status" value="1"/>
</dbReference>
<keyword evidence="4 9" id="KW-0808">Transferase</keyword>
<dbReference type="SMART" id="SM00650">
    <property type="entry name" value="rADc"/>
    <property type="match status" value="1"/>
</dbReference>
<evidence type="ECO:0000256" key="8">
    <source>
        <dbReference type="ARBA" id="ARBA00049167"/>
    </source>
</evidence>
<evidence type="ECO:0000313" key="12">
    <source>
        <dbReference type="EMBL" id="GEQ54461.1"/>
    </source>
</evidence>
<evidence type="ECO:0000313" key="14">
    <source>
        <dbReference type="Proteomes" id="UP000886607"/>
    </source>
</evidence>
<dbReference type="GO" id="GO:0052910">
    <property type="term" value="F:23S rRNA (adenine(2085)-N(6))-dimethyltransferase activity"/>
    <property type="evidence" value="ECO:0007669"/>
    <property type="project" value="UniProtKB-EC"/>
</dbReference>
<dbReference type="GO" id="GO:0003723">
    <property type="term" value="F:RNA binding"/>
    <property type="evidence" value="ECO:0007669"/>
    <property type="project" value="UniProtKB-UniRule"/>
</dbReference>
<dbReference type="GeneID" id="69984372"/>
<feature type="domain" description="Ribosomal RNA adenine methylase transferase N-terminal" evidence="10">
    <location>
        <begin position="19"/>
        <end position="182"/>
    </location>
</feature>
<dbReference type="EMBL" id="BKBQ01000017">
    <property type="protein sequence ID" value="GEQ54461.1"/>
    <property type="molecule type" value="Genomic_DNA"/>
</dbReference>
<comment type="caution">
    <text evidence="12">The sequence shown here is derived from an EMBL/GenBank/DDBJ whole genome shotgun (WGS) entry which is preliminary data.</text>
</comment>
<dbReference type="NCBIfam" id="NF000499">
    <property type="entry name" value="Erm23S_rRNA_broad"/>
    <property type="match status" value="1"/>
</dbReference>
<comment type="catalytic activity">
    <reaction evidence="8">
        <text>adenosine(2085) in 23S rRNA + 2 S-adenosyl-L-methionine = N(6)-dimethyladenosine(2085) in 23S rRNA + 2 S-adenosyl-L-homocysteine + 2 H(+)</text>
        <dbReference type="Rhea" id="RHEA:42784"/>
        <dbReference type="Rhea" id="RHEA-COMP:10237"/>
        <dbReference type="Rhea" id="RHEA-COMP:10238"/>
        <dbReference type="ChEBI" id="CHEBI:15378"/>
        <dbReference type="ChEBI" id="CHEBI:57856"/>
        <dbReference type="ChEBI" id="CHEBI:59789"/>
        <dbReference type="ChEBI" id="CHEBI:74411"/>
        <dbReference type="ChEBI" id="CHEBI:74493"/>
        <dbReference type="EC" id="2.1.1.184"/>
    </reaction>
</comment>
<dbReference type="RefSeq" id="WP_124005013.1">
    <property type="nucleotide sequence ID" value="NZ_BJYN01000001.1"/>
</dbReference>
<evidence type="ECO:0000259" key="10">
    <source>
        <dbReference type="SMART" id="SM00650"/>
    </source>
</evidence>
<evidence type="ECO:0000313" key="13">
    <source>
        <dbReference type="Proteomes" id="UP000886597"/>
    </source>
</evidence>
<evidence type="ECO:0000256" key="1">
    <source>
        <dbReference type="ARBA" id="ARBA00012304"/>
    </source>
</evidence>
<feature type="binding site" evidence="9">
    <location>
        <position position="60"/>
    </location>
    <ligand>
        <name>S-adenosyl-L-methionine</name>
        <dbReference type="ChEBI" id="CHEBI:59789"/>
    </ligand>
</feature>
<feature type="binding site" evidence="9">
    <location>
        <position position="103"/>
    </location>
    <ligand>
        <name>S-adenosyl-L-methionine</name>
        <dbReference type="ChEBI" id="CHEBI:59789"/>
    </ligand>
</feature>
<evidence type="ECO:0000256" key="2">
    <source>
        <dbReference type="ARBA" id="ARBA00016505"/>
    </source>
</evidence>
<feature type="binding site" evidence="9">
    <location>
        <position position="12"/>
    </location>
    <ligand>
        <name>S-adenosyl-L-methionine</name>
        <dbReference type="ChEBI" id="CHEBI:59789"/>
    </ligand>
</feature>
<dbReference type="Pfam" id="PF00398">
    <property type="entry name" value="RrnaAD"/>
    <property type="match status" value="1"/>
</dbReference>
<keyword evidence="14" id="KW-1185">Reference proteome</keyword>
<evidence type="ECO:0000256" key="3">
    <source>
        <dbReference type="ARBA" id="ARBA00022603"/>
    </source>
</evidence>
<evidence type="ECO:0000256" key="9">
    <source>
        <dbReference type="PROSITE-ProRule" id="PRU01026"/>
    </source>
</evidence>
<dbReference type="EC" id="2.1.1.184" evidence="1"/>
<dbReference type="CDD" id="cd02440">
    <property type="entry name" value="AdoMet_MTases"/>
    <property type="match status" value="1"/>
</dbReference>
<evidence type="ECO:0000256" key="5">
    <source>
        <dbReference type="ARBA" id="ARBA00022691"/>
    </source>
</evidence>
<reference evidence="12" key="2">
    <citation type="journal article" date="2020" name="Int. Dairy J.">
        <title>Lactic acid bacterial diversity in Brie cheese focusing on salt concentration and pH of isolation medium and characterisation of halophilic and alkaliphilic lactic acid bacterial isolates.</title>
        <authorList>
            <person name="Unno R."/>
            <person name="Matsutani M."/>
            <person name="Suzuki T."/>
            <person name="Kodama K."/>
            <person name="Matsushita H."/>
            <person name="Yamasato K."/>
            <person name="Koizumi Y."/>
            <person name="Ishikawa M."/>
        </authorList>
    </citation>
    <scope>NUCLEOTIDE SEQUENCE</scope>
    <source>
        <strain evidence="12">7C1</strain>
        <strain evidence="11">8C4</strain>
    </source>
</reference>
<dbReference type="PANTHER" id="PTHR11727:SF7">
    <property type="entry name" value="DIMETHYLADENOSINE TRANSFERASE-RELATED"/>
    <property type="match status" value="1"/>
</dbReference>
<feature type="binding site" evidence="9">
    <location>
        <position position="39"/>
    </location>
    <ligand>
        <name>S-adenosyl-L-methionine</name>
        <dbReference type="ChEBI" id="CHEBI:59789"/>
    </ligand>
</feature>
<evidence type="ECO:0000256" key="4">
    <source>
        <dbReference type="ARBA" id="ARBA00022679"/>
    </source>
</evidence>
<name>A0AAN4UBK6_9ENTE</name>
<sequence length="246" mass="28756">MNKNNEIRFSQNFITSKENIKEILSYTNFDKEDELIELGCGKGHFTKELVKRGKFVTAIEKDHQLSLIAQESMNNVANIQIVNKDILEYDFLIGSKPYKIFGNIPFNLSTKIVKIIAYKTKATVSYLIVEKGFSKRLLNNKRTLALLLLPTVNIEILKSIPNFYFHPKPNITAVLIKIKRIETKISRKDWKLYENFVRKWVNKEYYSLFTKNQFNKAMKHAKVTSLESLTAEQIISIFNSYKLFRN</sequence>
<dbReference type="EMBL" id="BKBO01000017">
    <property type="protein sequence ID" value="GEQ49377.1"/>
    <property type="molecule type" value="Genomic_DNA"/>
</dbReference>
<comment type="similarity">
    <text evidence="9">Belongs to the class I-like SAM-binding methyltransferase superfamily. rRNA adenine N(6)-methyltransferase family.</text>
</comment>